<dbReference type="RefSeq" id="WP_232649128.1">
    <property type="nucleotide sequence ID" value="NZ_JAJSBI010000006.1"/>
</dbReference>
<dbReference type="GO" id="GO:0016705">
    <property type="term" value="F:oxidoreductase activity, acting on paired donors, with incorporation or reduction of molecular oxygen"/>
    <property type="evidence" value="ECO:0007669"/>
    <property type="project" value="InterPro"/>
</dbReference>
<reference evidence="3" key="1">
    <citation type="submission" date="2021-12" db="EMBL/GenBank/DDBJ databases">
        <authorList>
            <person name="Lee J.-H."/>
            <person name="Kim S.-B."/>
        </authorList>
    </citation>
    <scope>NUCLEOTIDE SEQUENCE</scope>
    <source>
        <strain evidence="3">NR30</strain>
    </source>
</reference>
<keyword evidence="2" id="KW-0503">Monooxygenase</keyword>
<dbReference type="PANTHER" id="PTHR46696">
    <property type="entry name" value="P450, PUTATIVE (EUROFUNG)-RELATED"/>
    <property type="match status" value="1"/>
</dbReference>
<dbReference type="GO" id="GO:0020037">
    <property type="term" value="F:heme binding"/>
    <property type="evidence" value="ECO:0007669"/>
    <property type="project" value="InterPro"/>
</dbReference>
<dbReference type="SUPFAM" id="SSF48264">
    <property type="entry name" value="Cytochrome P450"/>
    <property type="match status" value="1"/>
</dbReference>
<comment type="similarity">
    <text evidence="1 2">Belongs to the cytochrome P450 family.</text>
</comment>
<sequence length="394" mass="44185">MNISRDAAAVSPLRYDPLDPDTLASPYALYTRLREETPVFWHEQLASWVLTRYRDCRDVLRDHGLFARDRRRVGEDVPEFRQSVQSLDPPDQTSLRGLFINSLRAQDLDGIGRRARRQVADIFDRMSSRAEFNWMTEVAAPVSLSITAELLGVEEPELEPYVQISDALARRMDYGLLPGVVETGDRARKKFNALVDSWFETNDRPGTLHDVRKNAAKARVPEHYIRNTTSVTFNASFGTVYATAGNVALTLLQHPEALSRLRDERLLDTGVDELIRFDGPAQGTSRVATRRTTIRGTVIEPGQTVLTLMAAANRDPEQFPRPDELVLDRSPNPHLGFGWGPHACLGTIFGQLAVKQLVIGLLDAGTPLRLAGTPERRRTATVRSLDNLPVTFRH</sequence>
<dbReference type="InterPro" id="IPR036396">
    <property type="entry name" value="Cyt_P450_sf"/>
</dbReference>
<evidence type="ECO:0000313" key="3">
    <source>
        <dbReference type="EMBL" id="MCD9875006.1"/>
    </source>
</evidence>
<keyword evidence="4" id="KW-1185">Reference proteome</keyword>
<comment type="caution">
    <text evidence="3">The sequence shown here is derived from an EMBL/GenBank/DDBJ whole genome shotgun (WGS) entry which is preliminary data.</text>
</comment>
<evidence type="ECO:0000313" key="4">
    <source>
        <dbReference type="Proteomes" id="UP001108029"/>
    </source>
</evidence>
<protein>
    <submittedName>
        <fullName evidence="3">Cytochrome P450</fullName>
    </submittedName>
</protein>
<keyword evidence="2" id="KW-0560">Oxidoreductase</keyword>
<keyword evidence="2" id="KW-0479">Metal-binding</keyword>
<evidence type="ECO:0000256" key="1">
    <source>
        <dbReference type="ARBA" id="ARBA00010617"/>
    </source>
</evidence>
<dbReference type="GO" id="GO:0005506">
    <property type="term" value="F:iron ion binding"/>
    <property type="evidence" value="ECO:0007669"/>
    <property type="project" value="InterPro"/>
</dbReference>
<name>A0A9Q3Z4Z8_9ACTN</name>
<evidence type="ECO:0000256" key="2">
    <source>
        <dbReference type="RuleBase" id="RU000461"/>
    </source>
</evidence>
<dbReference type="PRINTS" id="PR00359">
    <property type="entry name" value="BP450"/>
</dbReference>
<accession>A0A9Q3Z4Z8</accession>
<dbReference type="Gene3D" id="1.10.630.10">
    <property type="entry name" value="Cytochrome P450"/>
    <property type="match status" value="1"/>
</dbReference>
<dbReference type="PANTHER" id="PTHR46696:SF1">
    <property type="entry name" value="CYTOCHROME P450 YJIB-RELATED"/>
    <property type="match status" value="1"/>
</dbReference>
<dbReference type="InterPro" id="IPR002397">
    <property type="entry name" value="Cyt_P450_B"/>
</dbReference>
<proteinExistence type="inferred from homology"/>
<keyword evidence="2" id="KW-0349">Heme</keyword>
<organism evidence="3 4">
    <name type="scientific">Streptomyces guryensis</name>
    <dbReference type="NCBI Taxonomy" id="2886947"/>
    <lineage>
        <taxon>Bacteria</taxon>
        <taxon>Bacillati</taxon>
        <taxon>Actinomycetota</taxon>
        <taxon>Actinomycetes</taxon>
        <taxon>Kitasatosporales</taxon>
        <taxon>Streptomycetaceae</taxon>
        <taxon>Streptomyces</taxon>
    </lineage>
</organism>
<dbReference type="PROSITE" id="PS00086">
    <property type="entry name" value="CYTOCHROME_P450"/>
    <property type="match status" value="1"/>
</dbReference>
<dbReference type="InterPro" id="IPR001128">
    <property type="entry name" value="Cyt_P450"/>
</dbReference>
<dbReference type="Proteomes" id="UP001108029">
    <property type="component" value="Unassembled WGS sequence"/>
</dbReference>
<dbReference type="GO" id="GO:0004497">
    <property type="term" value="F:monooxygenase activity"/>
    <property type="evidence" value="ECO:0007669"/>
    <property type="project" value="UniProtKB-KW"/>
</dbReference>
<dbReference type="InterPro" id="IPR017972">
    <property type="entry name" value="Cyt_P450_CS"/>
</dbReference>
<dbReference type="EMBL" id="JAJSBI010000006">
    <property type="protein sequence ID" value="MCD9875006.1"/>
    <property type="molecule type" value="Genomic_DNA"/>
</dbReference>
<keyword evidence="2" id="KW-0408">Iron</keyword>
<gene>
    <name evidence="3" type="ORF">LJ657_15235</name>
</gene>
<dbReference type="Pfam" id="PF00067">
    <property type="entry name" value="p450"/>
    <property type="match status" value="1"/>
</dbReference>
<dbReference type="AlphaFoldDB" id="A0A9Q3Z4Z8"/>